<accession>A0A9R0HZE5</accession>
<dbReference type="InterPro" id="IPR000916">
    <property type="entry name" value="Bet_v_I/MLP"/>
</dbReference>
<dbReference type="KEGG" id="soe:110797792"/>
<feature type="domain" description="Bet v I/Major latex protein" evidence="1">
    <location>
        <begin position="6"/>
        <end position="154"/>
    </location>
</feature>
<evidence type="ECO:0000259" key="1">
    <source>
        <dbReference type="SMART" id="SM01037"/>
    </source>
</evidence>
<protein>
    <submittedName>
        <fullName evidence="3">MLP-like protein 31</fullName>
    </submittedName>
</protein>
<dbReference type="SMART" id="SM01037">
    <property type="entry name" value="Bet_v_1"/>
    <property type="match status" value="1"/>
</dbReference>
<gene>
    <name evidence="3" type="primary">LOC110797792</name>
</gene>
<dbReference type="Pfam" id="PF00407">
    <property type="entry name" value="Bet_v_1"/>
    <property type="match status" value="1"/>
</dbReference>
<dbReference type="AlphaFoldDB" id="A0A9R0HZE5"/>
<dbReference type="RefSeq" id="XP_021858608.1">
    <property type="nucleotide sequence ID" value="XM_022002916.2"/>
</dbReference>
<proteinExistence type="predicted"/>
<name>A0A9R0HZE5_SPIOL</name>
<organism evidence="2 3">
    <name type="scientific">Spinacia oleracea</name>
    <name type="common">Spinach</name>
    <dbReference type="NCBI Taxonomy" id="3562"/>
    <lineage>
        <taxon>Eukaryota</taxon>
        <taxon>Viridiplantae</taxon>
        <taxon>Streptophyta</taxon>
        <taxon>Embryophyta</taxon>
        <taxon>Tracheophyta</taxon>
        <taxon>Spermatophyta</taxon>
        <taxon>Magnoliopsida</taxon>
        <taxon>eudicotyledons</taxon>
        <taxon>Gunneridae</taxon>
        <taxon>Pentapetalae</taxon>
        <taxon>Caryophyllales</taxon>
        <taxon>Chenopodiaceae</taxon>
        <taxon>Chenopodioideae</taxon>
        <taxon>Anserineae</taxon>
        <taxon>Spinacia</taxon>
    </lineage>
</organism>
<evidence type="ECO:0000313" key="3">
    <source>
        <dbReference type="RefSeq" id="XP_021858608.1"/>
    </source>
</evidence>
<reference evidence="2" key="1">
    <citation type="journal article" date="2021" name="Nat. Commun.">
        <title>Genomic analyses provide insights into spinach domestication and the genetic basis of agronomic traits.</title>
        <authorList>
            <person name="Cai X."/>
            <person name="Sun X."/>
            <person name="Xu C."/>
            <person name="Sun H."/>
            <person name="Wang X."/>
            <person name="Ge C."/>
            <person name="Zhang Z."/>
            <person name="Wang Q."/>
            <person name="Fei Z."/>
            <person name="Jiao C."/>
            <person name="Wang Q."/>
        </authorList>
    </citation>
    <scope>NUCLEOTIDE SEQUENCE [LARGE SCALE GENOMIC DNA]</scope>
    <source>
        <strain evidence="2">cv. Varoflay</strain>
    </source>
</reference>
<evidence type="ECO:0000313" key="2">
    <source>
        <dbReference type="Proteomes" id="UP000813463"/>
    </source>
</evidence>
<dbReference type="SUPFAM" id="SSF55961">
    <property type="entry name" value="Bet v1-like"/>
    <property type="match status" value="1"/>
</dbReference>
<dbReference type="GeneID" id="110797792"/>
<sequence length="156" mass="17657">MSKTLGIKGKLEVEVDINCHGDIFHEIFSTRPHHISDMSPHIHACDVHDGEFGKPGSIINWDYTLDGKKCVAKELVEVVDEENKLVRFKIIEGDLLKEFKTFTLTVQVLPMGDITGVKWTAEFVTIDDKGHYPTKLIDFCIAVSKDIEAHHLKDDK</sequence>
<dbReference type="OrthoDB" id="1858121at2759"/>
<dbReference type="GO" id="GO:0006952">
    <property type="term" value="P:defense response"/>
    <property type="evidence" value="ECO:0007669"/>
    <property type="project" value="InterPro"/>
</dbReference>
<dbReference type="Gene3D" id="3.30.530.20">
    <property type="match status" value="1"/>
</dbReference>
<dbReference type="InterPro" id="IPR051761">
    <property type="entry name" value="MLP-like_ligand-binding"/>
</dbReference>
<dbReference type="InterPro" id="IPR023393">
    <property type="entry name" value="START-like_dom_sf"/>
</dbReference>
<keyword evidence="2" id="KW-1185">Reference proteome</keyword>
<dbReference type="CDD" id="cd07816">
    <property type="entry name" value="Bet_v1-like"/>
    <property type="match status" value="1"/>
</dbReference>
<dbReference type="PANTHER" id="PTHR31907">
    <property type="entry name" value="MLP-LIKE PROTEIN 423"/>
    <property type="match status" value="1"/>
</dbReference>
<reference evidence="3" key="2">
    <citation type="submission" date="2025-08" db="UniProtKB">
        <authorList>
            <consortium name="RefSeq"/>
        </authorList>
    </citation>
    <scope>IDENTIFICATION</scope>
    <source>
        <tissue evidence="3">Leaf</tissue>
    </source>
</reference>
<dbReference type="Proteomes" id="UP000813463">
    <property type="component" value="Chromosome 3"/>
</dbReference>